<keyword evidence="7" id="KW-0547">Nucleotide-binding</keyword>
<evidence type="ECO:0000256" key="8">
    <source>
        <dbReference type="ARBA" id="ARBA00022840"/>
    </source>
</evidence>
<dbReference type="OMA" id="VCLIEWA"/>
<dbReference type="PANTHER" id="PTHR33540:SF2">
    <property type="entry name" value="TRNA THREONYLCARBAMOYLADENOSINE BIOSYNTHESIS PROTEIN TSAE"/>
    <property type="match status" value="1"/>
</dbReference>
<evidence type="ECO:0000256" key="10">
    <source>
        <dbReference type="ARBA" id="ARBA00032441"/>
    </source>
</evidence>
<evidence type="ECO:0000313" key="16">
    <source>
        <dbReference type="Proteomes" id="UP000472573"/>
    </source>
</evidence>
<dbReference type="Proteomes" id="UP000472573">
    <property type="component" value="Unassembled WGS sequence"/>
</dbReference>
<keyword evidence="16" id="KW-1185">Reference proteome</keyword>
<evidence type="ECO:0000313" key="13">
    <source>
        <dbReference type="EMBL" id="MBF7127336.1"/>
    </source>
</evidence>
<accession>A0A8G1E7J6</accession>
<dbReference type="GO" id="GO:0046872">
    <property type="term" value="F:metal ion binding"/>
    <property type="evidence" value="ECO:0007669"/>
    <property type="project" value="UniProtKB-KW"/>
</dbReference>
<gene>
    <name evidence="13" type="primary">tsaE</name>
    <name evidence="12" type="ORF">GBO79_06345</name>
    <name evidence="13" type="ORF">ITQ97_05895</name>
    <name evidence="14" type="ORF">PWB86_02130</name>
    <name evidence="11" type="ORF">S100892_01688</name>
</gene>
<keyword evidence="8" id="KW-0067">ATP-binding</keyword>
<evidence type="ECO:0000256" key="9">
    <source>
        <dbReference type="ARBA" id="ARBA00022842"/>
    </source>
</evidence>
<name>A0A0Q0YZ93_PEDPE</name>
<dbReference type="InterPro" id="IPR027417">
    <property type="entry name" value="P-loop_NTPase"/>
</dbReference>
<dbReference type="EMBL" id="CP021474">
    <property type="protein sequence ID" value="ARW20232.1"/>
    <property type="molecule type" value="Genomic_DNA"/>
</dbReference>
<dbReference type="PANTHER" id="PTHR33540">
    <property type="entry name" value="TRNA THREONYLCARBAMOYLADENOSINE BIOSYNTHESIS PROTEIN TSAE"/>
    <property type="match status" value="1"/>
</dbReference>
<dbReference type="EMBL" id="WENB01000003">
    <property type="protein sequence ID" value="KAF0413572.1"/>
    <property type="molecule type" value="Genomic_DNA"/>
</dbReference>
<keyword evidence="4" id="KW-0963">Cytoplasm</keyword>
<dbReference type="GO" id="GO:0005524">
    <property type="term" value="F:ATP binding"/>
    <property type="evidence" value="ECO:0007669"/>
    <property type="project" value="UniProtKB-KW"/>
</dbReference>
<evidence type="ECO:0000256" key="1">
    <source>
        <dbReference type="ARBA" id="ARBA00004496"/>
    </source>
</evidence>
<dbReference type="Pfam" id="PF02367">
    <property type="entry name" value="TsaE"/>
    <property type="match status" value="1"/>
</dbReference>
<evidence type="ECO:0000256" key="5">
    <source>
        <dbReference type="ARBA" id="ARBA00022694"/>
    </source>
</evidence>
<reference evidence="16" key="4">
    <citation type="submission" date="2020-03" db="EMBL/GenBank/DDBJ databases">
        <title>SpeciesPrimer: A bioinformatics pipeline dedicated to the design of qPCR primers for the quantification of bacterial species.</title>
        <authorList>
            <person name="Dreier M."/>
            <person name="Berthoud H."/>
            <person name="Shani N."/>
            <person name="Wechsler D."/>
            <person name="Junier P."/>
        </authorList>
    </citation>
    <scope>NUCLEOTIDE SEQUENCE [LARGE SCALE GENOMIC DNA]</scope>
    <source>
        <strain evidence="16">FAM13073</strain>
    </source>
</reference>
<evidence type="ECO:0000256" key="4">
    <source>
        <dbReference type="ARBA" id="ARBA00022490"/>
    </source>
</evidence>
<evidence type="ECO:0000256" key="6">
    <source>
        <dbReference type="ARBA" id="ARBA00022723"/>
    </source>
</evidence>
<keyword evidence="5" id="KW-0819">tRNA processing</keyword>
<dbReference type="Proteomes" id="UP000743107">
    <property type="component" value="Unassembled WGS sequence"/>
</dbReference>
<dbReference type="Proteomes" id="UP000196118">
    <property type="component" value="Chromosome"/>
</dbReference>
<keyword evidence="6" id="KW-0479">Metal-binding</keyword>
<evidence type="ECO:0000313" key="15">
    <source>
        <dbReference type="Proteomes" id="UP000196118"/>
    </source>
</evidence>
<dbReference type="GeneID" id="33062931"/>
<reference evidence="12" key="3">
    <citation type="submission" date="2019-12" db="EMBL/GenBank/DDBJ databases">
        <title>SpeciesPrimer: A bioinformatics pipeline dedicated to the design of qPCR primers for the quantification of bacterial species.</title>
        <authorList>
            <person name="Dreier M."/>
            <person name="Berthoud H."/>
            <person name="Shani N."/>
            <person name="Wechsler D."/>
            <person name="Junier P."/>
        </authorList>
    </citation>
    <scope>NUCLEOTIDE SEQUENCE</scope>
    <source>
        <strain evidence="12">FAM13073</strain>
    </source>
</reference>
<evidence type="ECO:0000256" key="2">
    <source>
        <dbReference type="ARBA" id="ARBA00007599"/>
    </source>
</evidence>
<evidence type="ECO:0000313" key="18">
    <source>
        <dbReference type="Proteomes" id="UP001214131"/>
    </source>
</evidence>
<evidence type="ECO:0000256" key="7">
    <source>
        <dbReference type="ARBA" id="ARBA00022741"/>
    </source>
</evidence>
<organism evidence="13 17">
    <name type="scientific">Pediococcus pentosaceus</name>
    <dbReference type="NCBI Taxonomy" id="1255"/>
    <lineage>
        <taxon>Bacteria</taxon>
        <taxon>Bacillati</taxon>
        <taxon>Bacillota</taxon>
        <taxon>Bacilli</taxon>
        <taxon>Lactobacillales</taxon>
        <taxon>Lactobacillaceae</taxon>
        <taxon>Pediococcus</taxon>
    </lineage>
</organism>
<reference evidence="13" key="5">
    <citation type="submission" date="2020-11" db="EMBL/GenBank/DDBJ databases">
        <title>Antibiotic susceptibility profiles of Pediococcus pentosaceus from various origins and their implications for the safety assessment of strains with food-technology applications.</title>
        <authorList>
            <person name="Shani N."/>
            <person name="Oberhaensli S."/>
            <person name="Arias E."/>
        </authorList>
    </citation>
    <scope>NUCLEOTIDE SEQUENCE</scope>
    <source>
        <strain evidence="13">FAM 19164</strain>
    </source>
</reference>
<reference evidence="12 16" key="2">
    <citation type="submission" date="2019-10" db="EMBL/GenBank/DDBJ databases">
        <authorList>
            <person name="Irmler S."/>
            <person name="Berthoud H."/>
            <person name="Roetschi A."/>
            <person name="Arias E."/>
            <person name="Shani N."/>
            <person name="Wuethrich D."/>
            <person name="Bruggmann R."/>
        </authorList>
    </citation>
    <scope>NUCLEOTIDE SEQUENCE [LARGE SCALE GENOMIC DNA]</scope>
    <source>
        <strain evidence="12 16">FAM13073</strain>
    </source>
</reference>
<reference evidence="11 15" key="1">
    <citation type="submission" date="2017-05" db="EMBL/GenBank/DDBJ databases">
        <title>Genome sequence of Pediococcus pentosaceus strain SRCM100892.</title>
        <authorList>
            <person name="Cho S.H."/>
        </authorList>
    </citation>
    <scope>NUCLEOTIDE SEQUENCE [LARGE SCALE GENOMIC DNA]</scope>
    <source>
        <strain evidence="11 15">SRCM100892</strain>
    </source>
</reference>
<comment type="similarity">
    <text evidence="2">Belongs to the TsaE family.</text>
</comment>
<evidence type="ECO:0000313" key="12">
    <source>
        <dbReference type="EMBL" id="KAF0413572.1"/>
    </source>
</evidence>
<accession>A0A0Q0YZ93</accession>
<comment type="subcellular location">
    <subcellularLocation>
        <location evidence="1">Cytoplasm</location>
    </subcellularLocation>
</comment>
<reference evidence="14 18" key="6">
    <citation type="submission" date="2023-02" db="EMBL/GenBank/DDBJ databases">
        <title>Comparative genomics and fermentation flavor characterization of five lactic acid bacteria reveal flavor biosynthesis metabolic pathways in fermented muskmelon puree.</title>
        <authorList>
            <person name="Yuan L."/>
            <person name="Li M."/>
            <person name="Xu X."/>
            <person name="Lao F."/>
            <person name="Wu J."/>
        </authorList>
    </citation>
    <scope>NUCLEOTIDE SEQUENCE [LARGE SCALE GENOMIC DNA]</scope>
    <source>
        <strain evidence="14 18">Ca-4</strain>
    </source>
</reference>
<keyword evidence="9" id="KW-0460">Magnesium</keyword>
<sequence length="157" mass="17910">METYQLNDEAETIKFGKIIGELLEANDVVLLDGDLGAGKTTLTKGIAQALGIRRYVKSPTYTIVHEYHDGNMPLFHIDAYRLEEDGAGDIGIDEYFESDGVTVVEWSQYIKSYLPDQFLRVILDRNHDNTKRFLTLEPNGEHYQKIEEAIEENINGR</sequence>
<proteinExistence type="inferred from homology"/>
<protein>
    <recommendedName>
        <fullName evidence="3">tRNA threonylcarbamoyladenosine biosynthesis protein TsaE</fullName>
    </recommendedName>
    <alternativeName>
        <fullName evidence="10">t(6)A37 threonylcarbamoyladenosine biosynthesis protein TsaE</fullName>
    </alternativeName>
</protein>
<dbReference type="AlphaFoldDB" id="A0A0Q0YZ93"/>
<dbReference type="GO" id="GO:0002949">
    <property type="term" value="P:tRNA threonylcarbamoyladenosine modification"/>
    <property type="evidence" value="ECO:0007669"/>
    <property type="project" value="InterPro"/>
</dbReference>
<evidence type="ECO:0000313" key="14">
    <source>
        <dbReference type="EMBL" id="WEA57681.1"/>
    </source>
</evidence>
<evidence type="ECO:0000313" key="17">
    <source>
        <dbReference type="Proteomes" id="UP000743107"/>
    </source>
</evidence>
<dbReference type="EMBL" id="CP118739">
    <property type="protein sequence ID" value="WEA57681.1"/>
    <property type="molecule type" value="Genomic_DNA"/>
</dbReference>
<dbReference type="EMBL" id="JADOFV010000003">
    <property type="protein sequence ID" value="MBF7127336.1"/>
    <property type="molecule type" value="Genomic_DNA"/>
</dbReference>
<dbReference type="Gene3D" id="3.40.50.300">
    <property type="entry name" value="P-loop containing nucleotide triphosphate hydrolases"/>
    <property type="match status" value="1"/>
</dbReference>
<dbReference type="RefSeq" id="WP_002834053.1">
    <property type="nucleotide sequence ID" value="NZ_BJZY01000004.1"/>
</dbReference>
<dbReference type="SUPFAM" id="SSF52540">
    <property type="entry name" value="P-loop containing nucleoside triphosphate hydrolases"/>
    <property type="match status" value="1"/>
</dbReference>
<dbReference type="NCBIfam" id="TIGR00150">
    <property type="entry name" value="T6A_YjeE"/>
    <property type="match status" value="1"/>
</dbReference>
<evidence type="ECO:0000256" key="3">
    <source>
        <dbReference type="ARBA" id="ARBA00019010"/>
    </source>
</evidence>
<evidence type="ECO:0000313" key="11">
    <source>
        <dbReference type="EMBL" id="ARW20232.1"/>
    </source>
</evidence>
<dbReference type="Proteomes" id="UP001214131">
    <property type="component" value="Chromosome"/>
</dbReference>
<dbReference type="GO" id="GO:0005737">
    <property type="term" value="C:cytoplasm"/>
    <property type="evidence" value="ECO:0007669"/>
    <property type="project" value="UniProtKB-SubCell"/>
</dbReference>
<dbReference type="InterPro" id="IPR003442">
    <property type="entry name" value="T6A_TsaE"/>
</dbReference>